<feature type="domain" description="FAD-binding PCMH-type" evidence="4">
    <location>
        <begin position="1"/>
        <end position="167"/>
    </location>
</feature>
<accession>A0A1I2DXK3</accession>
<dbReference type="GO" id="GO:0071949">
    <property type="term" value="F:FAD binding"/>
    <property type="evidence" value="ECO:0007669"/>
    <property type="project" value="InterPro"/>
</dbReference>
<dbReference type="InterPro" id="IPR005107">
    <property type="entry name" value="CO_DH_flav_C"/>
</dbReference>
<dbReference type="Proteomes" id="UP000325289">
    <property type="component" value="Unassembled WGS sequence"/>
</dbReference>
<dbReference type="Pfam" id="PF00941">
    <property type="entry name" value="FAD_binding_5"/>
    <property type="match status" value="1"/>
</dbReference>
<protein>
    <submittedName>
        <fullName evidence="5">CO or xanthine dehydrogenase, FAD-binding subunit</fullName>
    </submittedName>
</protein>
<dbReference type="SMART" id="SM01092">
    <property type="entry name" value="CO_deh_flav_C"/>
    <property type="match status" value="1"/>
</dbReference>
<dbReference type="SUPFAM" id="SSF56176">
    <property type="entry name" value="FAD-binding/transporter-associated domain-like"/>
    <property type="match status" value="1"/>
</dbReference>
<dbReference type="InterPro" id="IPR016169">
    <property type="entry name" value="FAD-bd_PCMH_sub2"/>
</dbReference>
<dbReference type="InterPro" id="IPR036683">
    <property type="entry name" value="CO_DH_flav_C_dom_sf"/>
</dbReference>
<organism evidence="5 6">
    <name type="scientific">Roseivivax sediminis</name>
    <dbReference type="NCBI Taxonomy" id="936889"/>
    <lineage>
        <taxon>Bacteria</taxon>
        <taxon>Pseudomonadati</taxon>
        <taxon>Pseudomonadota</taxon>
        <taxon>Alphaproteobacteria</taxon>
        <taxon>Rhodobacterales</taxon>
        <taxon>Roseobacteraceae</taxon>
        <taxon>Roseivivax</taxon>
    </lineage>
</organism>
<keyword evidence="2" id="KW-0274">FAD</keyword>
<keyword evidence="3" id="KW-0560">Oxidoreductase</keyword>
<dbReference type="RefSeq" id="WP_149758578.1">
    <property type="nucleotide sequence ID" value="NZ_FOMS01000019.1"/>
</dbReference>
<dbReference type="InterPro" id="IPR051312">
    <property type="entry name" value="Diverse_Substr_Oxidored"/>
</dbReference>
<dbReference type="InterPro" id="IPR036318">
    <property type="entry name" value="FAD-bd_PCMH-like_sf"/>
</dbReference>
<reference evidence="5 6" key="1">
    <citation type="submission" date="2016-10" db="EMBL/GenBank/DDBJ databases">
        <authorList>
            <person name="Varghese N."/>
            <person name="Submissions S."/>
        </authorList>
    </citation>
    <scope>NUCLEOTIDE SEQUENCE [LARGE SCALE GENOMIC DNA]</scope>
    <source>
        <strain evidence="6">YIM D21,KCTC 23444,ACCC 10710</strain>
    </source>
</reference>
<dbReference type="Pfam" id="PF03450">
    <property type="entry name" value="CO_deh_flav_C"/>
    <property type="match status" value="1"/>
</dbReference>
<dbReference type="PANTHER" id="PTHR42659">
    <property type="entry name" value="XANTHINE DEHYDROGENASE SUBUNIT C-RELATED"/>
    <property type="match status" value="1"/>
</dbReference>
<sequence>MEYIAPTRLDDALAARRAGASIVAGGTDWFPAKGEAPFSGTLLDITRIEGLRGITTDAAGIRIGAATTWSEVIRADLPSAFDGLKAAAREIGAVQIQNAGTVAGNLCNASPAADGIPPLLALDATVELAGPEGTRRLTLPDFVTGVRRTALEAGEIVTAIHVPTPEAAVRSAFVKLGARRYLVISIVMVAVQLSLRAGRVHDVRIAVGAASPVARRLQELEAALEGLALADLPVAITPDRIAGLAPIDDIRADAAYRREAVPEAIRRALQLAGGD</sequence>
<evidence type="ECO:0000256" key="3">
    <source>
        <dbReference type="ARBA" id="ARBA00023002"/>
    </source>
</evidence>
<evidence type="ECO:0000259" key="4">
    <source>
        <dbReference type="PROSITE" id="PS51387"/>
    </source>
</evidence>
<evidence type="ECO:0000313" key="6">
    <source>
        <dbReference type="Proteomes" id="UP000325289"/>
    </source>
</evidence>
<dbReference type="AlphaFoldDB" id="A0A1I2DXK3"/>
<dbReference type="SUPFAM" id="SSF55447">
    <property type="entry name" value="CO dehydrogenase flavoprotein C-terminal domain-like"/>
    <property type="match status" value="1"/>
</dbReference>
<evidence type="ECO:0000256" key="1">
    <source>
        <dbReference type="ARBA" id="ARBA00022630"/>
    </source>
</evidence>
<dbReference type="InterPro" id="IPR002346">
    <property type="entry name" value="Mopterin_DH_FAD-bd"/>
</dbReference>
<dbReference type="OrthoDB" id="9814706at2"/>
<dbReference type="Gene3D" id="3.30.465.10">
    <property type="match status" value="1"/>
</dbReference>
<dbReference type="InterPro" id="IPR016166">
    <property type="entry name" value="FAD-bd_PCMH"/>
</dbReference>
<dbReference type="Gene3D" id="3.30.390.50">
    <property type="entry name" value="CO dehydrogenase flavoprotein, C-terminal domain"/>
    <property type="match status" value="1"/>
</dbReference>
<keyword evidence="6" id="KW-1185">Reference proteome</keyword>
<evidence type="ECO:0000313" key="5">
    <source>
        <dbReference type="EMBL" id="SFE84963.1"/>
    </source>
</evidence>
<dbReference type="EMBL" id="FOMS01000019">
    <property type="protein sequence ID" value="SFE84963.1"/>
    <property type="molecule type" value="Genomic_DNA"/>
</dbReference>
<name>A0A1I2DXK3_9RHOB</name>
<dbReference type="PROSITE" id="PS51387">
    <property type="entry name" value="FAD_PCMH"/>
    <property type="match status" value="1"/>
</dbReference>
<proteinExistence type="predicted"/>
<gene>
    <name evidence="5" type="ORF">SAMN04515678_11910</name>
</gene>
<evidence type="ECO:0000256" key="2">
    <source>
        <dbReference type="ARBA" id="ARBA00022827"/>
    </source>
</evidence>
<keyword evidence="1" id="KW-0285">Flavoprotein</keyword>
<dbReference type="PANTHER" id="PTHR42659:SF2">
    <property type="entry name" value="XANTHINE DEHYDROGENASE SUBUNIT C-RELATED"/>
    <property type="match status" value="1"/>
</dbReference>
<dbReference type="GO" id="GO:0016491">
    <property type="term" value="F:oxidoreductase activity"/>
    <property type="evidence" value="ECO:0007669"/>
    <property type="project" value="UniProtKB-KW"/>
</dbReference>